<proteinExistence type="predicted"/>
<dbReference type="GO" id="GO:0062122">
    <property type="term" value="F:histone H3K37 methyltransferase activity"/>
    <property type="evidence" value="ECO:0007669"/>
    <property type="project" value="InterPro"/>
</dbReference>
<dbReference type="SMART" id="SM00317">
    <property type="entry name" value="SET"/>
    <property type="match status" value="1"/>
</dbReference>
<dbReference type="EMBL" id="FNNO01000023">
    <property type="protein sequence ID" value="SDX65112.1"/>
    <property type="molecule type" value="Genomic_DNA"/>
</dbReference>
<evidence type="ECO:0000259" key="1">
    <source>
        <dbReference type="PROSITE" id="PS50280"/>
    </source>
</evidence>
<accession>A0A8X8IHZ7</accession>
<feature type="domain" description="SET" evidence="1">
    <location>
        <begin position="4"/>
        <end position="113"/>
    </location>
</feature>
<dbReference type="CDD" id="cd10540">
    <property type="entry name" value="SET_SpSet7-like"/>
    <property type="match status" value="1"/>
</dbReference>
<dbReference type="PIRSF" id="PIRSF022536">
    <property type="entry name" value="A612L_SET"/>
    <property type="match status" value="1"/>
</dbReference>
<gene>
    <name evidence="2" type="ORF">SAMN05444410_12314</name>
</gene>
<dbReference type="Pfam" id="PF00856">
    <property type="entry name" value="SET"/>
    <property type="match status" value="1"/>
</dbReference>
<organism evidence="2 3">
    <name type="scientific">Hydrobacter penzbergensis</name>
    <dbReference type="NCBI Taxonomy" id="1235997"/>
    <lineage>
        <taxon>Bacteria</taxon>
        <taxon>Pseudomonadati</taxon>
        <taxon>Bacteroidota</taxon>
        <taxon>Chitinophagia</taxon>
        <taxon>Chitinophagales</taxon>
        <taxon>Chitinophagaceae</taxon>
        <taxon>Hydrobacter</taxon>
    </lineage>
</organism>
<dbReference type="AlphaFoldDB" id="A0A8X8IHZ7"/>
<sequence length="127" mass="14250">MILPILHIALSDNRGRGVFASEPIAPGTIVEISPVLVLGAEDRQKVETTLLYDYIFEWGNDSKGACVALGYLSLYNHSYNANCVYEMDYDADTMRIITVKPITAGEELFINYNAEPDDEKPIWFEAK</sequence>
<evidence type="ECO:0000313" key="2">
    <source>
        <dbReference type="EMBL" id="SDX65112.1"/>
    </source>
</evidence>
<protein>
    <recommendedName>
        <fullName evidence="1">SET domain-containing protein</fullName>
    </recommendedName>
</protein>
<evidence type="ECO:0000313" key="3">
    <source>
        <dbReference type="Proteomes" id="UP000198711"/>
    </source>
</evidence>
<comment type="caution">
    <text evidence="2">The sequence shown here is derived from an EMBL/GenBank/DDBJ whole genome shotgun (WGS) entry which is preliminary data.</text>
</comment>
<dbReference type="InterPro" id="IPR046341">
    <property type="entry name" value="SET_dom_sf"/>
</dbReference>
<dbReference type="Proteomes" id="UP000198711">
    <property type="component" value="Unassembled WGS sequence"/>
</dbReference>
<dbReference type="InterPro" id="IPR001214">
    <property type="entry name" value="SET_dom"/>
</dbReference>
<name>A0A8X8IHZ7_9BACT</name>
<dbReference type="RefSeq" id="WP_092726976.1">
    <property type="nucleotide sequence ID" value="NZ_FNNO01000023.1"/>
</dbReference>
<dbReference type="InterPro" id="IPR009207">
    <property type="entry name" value="SET7_MeTrfase"/>
</dbReference>
<dbReference type="Gene3D" id="2.170.270.10">
    <property type="entry name" value="SET domain"/>
    <property type="match status" value="1"/>
</dbReference>
<keyword evidence="3" id="KW-1185">Reference proteome</keyword>
<dbReference type="PROSITE" id="PS50280">
    <property type="entry name" value="SET"/>
    <property type="match status" value="1"/>
</dbReference>
<dbReference type="SUPFAM" id="SSF82199">
    <property type="entry name" value="SET domain"/>
    <property type="match status" value="1"/>
</dbReference>
<reference evidence="2 3" key="1">
    <citation type="submission" date="2016-10" db="EMBL/GenBank/DDBJ databases">
        <authorList>
            <person name="Varghese N."/>
            <person name="Submissions S."/>
        </authorList>
    </citation>
    <scope>NUCLEOTIDE SEQUENCE [LARGE SCALE GENOMIC DNA]</scope>
    <source>
        <strain evidence="2 3">DSM 25353</strain>
    </source>
</reference>